<dbReference type="Proteomes" id="UP001234297">
    <property type="component" value="Chromosome 3"/>
</dbReference>
<keyword evidence="2" id="KW-1185">Reference proteome</keyword>
<name>A0ACC2LWI8_PERAE</name>
<evidence type="ECO:0000313" key="2">
    <source>
        <dbReference type="Proteomes" id="UP001234297"/>
    </source>
</evidence>
<gene>
    <name evidence="1" type="ORF">MRB53_012124</name>
</gene>
<organism evidence="1 2">
    <name type="scientific">Persea americana</name>
    <name type="common">Avocado</name>
    <dbReference type="NCBI Taxonomy" id="3435"/>
    <lineage>
        <taxon>Eukaryota</taxon>
        <taxon>Viridiplantae</taxon>
        <taxon>Streptophyta</taxon>
        <taxon>Embryophyta</taxon>
        <taxon>Tracheophyta</taxon>
        <taxon>Spermatophyta</taxon>
        <taxon>Magnoliopsida</taxon>
        <taxon>Magnoliidae</taxon>
        <taxon>Laurales</taxon>
        <taxon>Lauraceae</taxon>
        <taxon>Persea</taxon>
    </lineage>
</organism>
<reference evidence="1 2" key="1">
    <citation type="journal article" date="2022" name="Hortic Res">
        <title>A haplotype resolved chromosomal level avocado genome allows analysis of novel avocado genes.</title>
        <authorList>
            <person name="Nath O."/>
            <person name="Fletcher S.J."/>
            <person name="Hayward A."/>
            <person name="Shaw L.M."/>
            <person name="Masouleh A.K."/>
            <person name="Furtado A."/>
            <person name="Henry R.J."/>
            <person name="Mitter N."/>
        </authorList>
    </citation>
    <scope>NUCLEOTIDE SEQUENCE [LARGE SCALE GENOMIC DNA]</scope>
    <source>
        <strain evidence="2">cv. Hass</strain>
    </source>
</reference>
<sequence length="485" mass="54110">MATVPRVTEWETLEKARLRNPRHAHALDDAPTPQPTNRVAKQLLKFRRARPQVKAQREIIGCVPPHLSVLPTTRASTSSPFSSSSSSSAKLLSTSPLLTRSSPRTTLKTMAQSQPSSNQQDIGSGSEQQKVVISNSHGEKLVGILHETGSRELVVFCHGFRSSKETITGVNLAAALTKEGISAFRFDFSGNGESEGSFQYGNYRKEADDLRAVVQYFSGGEHEVSAIAGHSKGGNVVLLYASMYHDIPTVVNISGRYALDKGIGVRLGKDFMQRIKKDGYIDVKDKTGKVEYRVTEESLMDRLSTDMHAACLSIDKDCRVLTVHGSVDEIIPVEDALEITKLIPNHKLHVFSKLAKNLVSYDGDFDNYRWMVAMHKEKFRFSPEQGKHMYFCTIDLLSFGLCDNEMEVEVEVEVEVELELEMELEMMMMMGRFLGLNTQTIFPSPTSVALLAPDGSCHWILHFYHCNRCKNQSKRRTGTLEVIGC</sequence>
<comment type="caution">
    <text evidence="1">The sequence shown here is derived from an EMBL/GenBank/DDBJ whole genome shotgun (WGS) entry which is preliminary data.</text>
</comment>
<proteinExistence type="predicted"/>
<dbReference type="EMBL" id="CM056811">
    <property type="protein sequence ID" value="KAJ8637857.1"/>
    <property type="molecule type" value="Genomic_DNA"/>
</dbReference>
<protein>
    <submittedName>
        <fullName evidence="1">Uncharacterized protein</fullName>
    </submittedName>
</protein>
<evidence type="ECO:0000313" key="1">
    <source>
        <dbReference type="EMBL" id="KAJ8637857.1"/>
    </source>
</evidence>
<accession>A0ACC2LWI8</accession>